<reference evidence="1" key="1">
    <citation type="journal article" date="2020" name="mSystems">
        <title>Genome- and Community-Level Interaction Insights into Carbon Utilization and Element Cycling Functions of Hydrothermarchaeota in Hydrothermal Sediment.</title>
        <authorList>
            <person name="Zhou Z."/>
            <person name="Liu Y."/>
            <person name="Xu W."/>
            <person name="Pan J."/>
            <person name="Luo Z.H."/>
            <person name="Li M."/>
        </authorList>
    </citation>
    <scope>NUCLEOTIDE SEQUENCE [LARGE SCALE GENOMIC DNA]</scope>
    <source>
        <strain evidence="1">SpSt-125</strain>
    </source>
</reference>
<gene>
    <name evidence="1" type="ORF">ENO26_10780</name>
</gene>
<evidence type="ECO:0000313" key="1">
    <source>
        <dbReference type="EMBL" id="HEM68026.1"/>
    </source>
</evidence>
<accession>A0A7J2U5L6</accession>
<evidence type="ECO:0008006" key="2">
    <source>
        <dbReference type="Google" id="ProtNLM"/>
    </source>
</evidence>
<name>A0A7J2U5L6_9CREN</name>
<dbReference type="AlphaFoldDB" id="A0A7J2U5L6"/>
<dbReference type="EMBL" id="DSEU01000074">
    <property type="protein sequence ID" value="HEM68026.1"/>
    <property type="molecule type" value="Genomic_DNA"/>
</dbReference>
<comment type="caution">
    <text evidence="1">The sequence shown here is derived from an EMBL/GenBank/DDBJ whole genome shotgun (WGS) entry which is preliminary data.</text>
</comment>
<protein>
    <recommendedName>
        <fullName evidence="2">HEPN domain-containing protein</fullName>
    </recommendedName>
</protein>
<proteinExistence type="predicted"/>
<organism evidence="1">
    <name type="scientific">Ignisphaera aggregans</name>
    <dbReference type="NCBI Taxonomy" id="334771"/>
    <lineage>
        <taxon>Archaea</taxon>
        <taxon>Thermoproteota</taxon>
        <taxon>Thermoprotei</taxon>
        <taxon>Desulfurococcales</taxon>
        <taxon>Desulfurococcaceae</taxon>
        <taxon>Ignisphaera</taxon>
    </lineage>
</organism>
<sequence length="148" mass="17151">MSLSSFLHPTHTPQEELETLFNMALSQDLGDALKILLLYMYVEKVSAEVIEVSGERKLKRILCRMPSKKRISRALAILRREGSLSEDEYRELRRIFRVLRCTRNSFLHRACGEECPAINLDDVVNGVQLYTSKAREYISRMLISWSTV</sequence>